<keyword evidence="2" id="KW-1185">Reference proteome</keyword>
<dbReference type="AlphaFoldDB" id="A0A1M5MPH0"/>
<dbReference type="EMBL" id="FQUT01000023">
    <property type="protein sequence ID" value="SHG78653.1"/>
    <property type="molecule type" value="Genomic_DNA"/>
</dbReference>
<dbReference type="STRING" id="1416778.SAMN05443633_12310"/>
<dbReference type="RefSeq" id="WP_378158662.1">
    <property type="nucleotide sequence ID" value="NZ_JBHSOO010000001.1"/>
</dbReference>
<proteinExistence type="predicted"/>
<dbReference type="Proteomes" id="UP000184518">
    <property type="component" value="Unassembled WGS sequence"/>
</dbReference>
<protein>
    <submittedName>
        <fullName evidence="1">Uncharacterized protein</fullName>
    </submittedName>
</protein>
<evidence type="ECO:0000313" key="1">
    <source>
        <dbReference type="EMBL" id="SHG78653.1"/>
    </source>
</evidence>
<evidence type="ECO:0000313" key="2">
    <source>
        <dbReference type="Proteomes" id="UP000184518"/>
    </source>
</evidence>
<gene>
    <name evidence="1" type="ORF">SAMN05443633_12310</name>
</gene>
<accession>A0A1M5MPH0</accession>
<organism evidence="1 2">
    <name type="scientific">Chryseobacterium arachidis</name>
    <dbReference type="NCBI Taxonomy" id="1416778"/>
    <lineage>
        <taxon>Bacteria</taxon>
        <taxon>Pseudomonadati</taxon>
        <taxon>Bacteroidota</taxon>
        <taxon>Flavobacteriia</taxon>
        <taxon>Flavobacteriales</taxon>
        <taxon>Weeksellaceae</taxon>
        <taxon>Chryseobacterium group</taxon>
        <taxon>Chryseobacterium</taxon>
    </lineage>
</organism>
<reference evidence="2" key="1">
    <citation type="submission" date="2016-11" db="EMBL/GenBank/DDBJ databases">
        <authorList>
            <person name="Varghese N."/>
            <person name="Submissions S."/>
        </authorList>
    </citation>
    <scope>NUCLEOTIDE SEQUENCE [LARGE SCALE GENOMIC DNA]</scope>
    <source>
        <strain evidence="2">DSM 27619</strain>
    </source>
</reference>
<name>A0A1M5MPH0_9FLAO</name>
<sequence length="46" mass="5183">MKNQITSQKSKLTIRKKVIKNYEASKGAKDNFTTNPTTISISSSFF</sequence>